<proteinExistence type="predicted"/>
<organism evidence="1 2">
    <name type="scientific">Roseibium aestuarii</name>
    <dbReference type="NCBI Taxonomy" id="2600299"/>
    <lineage>
        <taxon>Bacteria</taxon>
        <taxon>Pseudomonadati</taxon>
        <taxon>Pseudomonadota</taxon>
        <taxon>Alphaproteobacteria</taxon>
        <taxon>Hyphomicrobiales</taxon>
        <taxon>Stappiaceae</taxon>
        <taxon>Roseibium</taxon>
    </lineage>
</organism>
<evidence type="ECO:0000313" key="1">
    <source>
        <dbReference type="EMBL" id="MFD1697552.1"/>
    </source>
</evidence>
<dbReference type="EMBL" id="JBHUFA010000016">
    <property type="protein sequence ID" value="MFD1697552.1"/>
    <property type="molecule type" value="Genomic_DNA"/>
</dbReference>
<dbReference type="Proteomes" id="UP001597327">
    <property type="component" value="Unassembled WGS sequence"/>
</dbReference>
<reference evidence="2" key="1">
    <citation type="journal article" date="2019" name="Int. J. Syst. Evol. Microbiol.">
        <title>The Global Catalogue of Microorganisms (GCM) 10K type strain sequencing project: providing services to taxonomists for standard genome sequencing and annotation.</title>
        <authorList>
            <consortium name="The Broad Institute Genomics Platform"/>
            <consortium name="The Broad Institute Genome Sequencing Center for Infectious Disease"/>
            <person name="Wu L."/>
            <person name="Ma J."/>
        </authorList>
    </citation>
    <scope>NUCLEOTIDE SEQUENCE [LARGE SCALE GENOMIC DNA]</scope>
    <source>
        <strain evidence="2">JCM 3369</strain>
    </source>
</reference>
<name>A0ABW4K253_9HYPH</name>
<accession>A0ABW4K253</accession>
<dbReference type="RefSeq" id="WP_149893272.1">
    <property type="nucleotide sequence ID" value="NZ_JBHUFA010000016.1"/>
</dbReference>
<comment type="caution">
    <text evidence="1">The sequence shown here is derived from an EMBL/GenBank/DDBJ whole genome shotgun (WGS) entry which is preliminary data.</text>
</comment>
<keyword evidence="2" id="KW-1185">Reference proteome</keyword>
<gene>
    <name evidence="1" type="ORF">ACFSC7_18695</name>
</gene>
<evidence type="ECO:0008006" key="3">
    <source>
        <dbReference type="Google" id="ProtNLM"/>
    </source>
</evidence>
<protein>
    <recommendedName>
        <fullName evidence="3">Motility protein YjfB-like</fullName>
    </recommendedName>
</protein>
<sequence>MDTASIAAAYIGVSQAQKGQALQAAMLKQAVQADAGIVALLQGATDALASPASAPAGMGTQINITV</sequence>
<evidence type="ECO:0000313" key="2">
    <source>
        <dbReference type="Proteomes" id="UP001597327"/>
    </source>
</evidence>